<reference evidence="1" key="1">
    <citation type="submission" date="2023-06" db="EMBL/GenBank/DDBJ databases">
        <authorList>
            <consortium name="Lawrence Berkeley National Laboratory"/>
            <person name="Ahrendt S."/>
            <person name="Sahu N."/>
            <person name="Indic B."/>
            <person name="Wong-Bajracharya J."/>
            <person name="Merenyi Z."/>
            <person name="Ke H.-M."/>
            <person name="Monk M."/>
            <person name="Kocsube S."/>
            <person name="Drula E."/>
            <person name="Lipzen A."/>
            <person name="Balint B."/>
            <person name="Henrissat B."/>
            <person name="Andreopoulos B."/>
            <person name="Martin F.M."/>
            <person name="Harder C.B."/>
            <person name="Rigling D."/>
            <person name="Ford K.L."/>
            <person name="Foster G.D."/>
            <person name="Pangilinan J."/>
            <person name="Papanicolaou A."/>
            <person name="Barry K."/>
            <person name="LaButti K."/>
            <person name="Viragh M."/>
            <person name="Koriabine M."/>
            <person name="Yan M."/>
            <person name="Riley R."/>
            <person name="Champramary S."/>
            <person name="Plett K.L."/>
            <person name="Tsai I.J."/>
            <person name="Slot J."/>
            <person name="Sipos G."/>
            <person name="Plett J."/>
            <person name="Nagy L.G."/>
            <person name="Grigoriev I.V."/>
        </authorList>
    </citation>
    <scope>NUCLEOTIDE SEQUENCE</scope>
    <source>
        <strain evidence="1">ICMP 16352</strain>
    </source>
</reference>
<accession>A0AA39NU92</accession>
<keyword evidence="2" id="KW-1185">Reference proteome</keyword>
<proteinExistence type="predicted"/>
<organism evidence="1 2">
    <name type="scientific">Armillaria novae-zelandiae</name>
    <dbReference type="NCBI Taxonomy" id="153914"/>
    <lineage>
        <taxon>Eukaryota</taxon>
        <taxon>Fungi</taxon>
        <taxon>Dikarya</taxon>
        <taxon>Basidiomycota</taxon>
        <taxon>Agaricomycotina</taxon>
        <taxon>Agaricomycetes</taxon>
        <taxon>Agaricomycetidae</taxon>
        <taxon>Agaricales</taxon>
        <taxon>Marasmiineae</taxon>
        <taxon>Physalacriaceae</taxon>
        <taxon>Armillaria</taxon>
    </lineage>
</organism>
<dbReference type="AlphaFoldDB" id="A0AA39NU92"/>
<sequence length="395" mass="44054">MPPRRRAATVEAPCLEDYLTYETNPKHTPQALYTHMQSVPDLPQALGAGPASLDVCGPALYMIGESELIGHDPFIPLILSKLKDPRLPINAMQIWHQNFLLADPPLIRAISSFPNVCVLHLCDFECSEDQFISLIRSYPNLRHLKLDKVSIREYESGSRAHADPVEAISVNASEIRDGQRGSEIKQISIYVDNTTGWALLDLFASHHSPVALRNLTVLILPHDTNVICNDTNFVSRISRLIISPLAPLDLGPSIHEVRISILITGNYKTKMLNGWASTLNQLTHPRHLSIVTIVVVFDLDHIARKVWNNFPTDIPGWAALDQALDRPQLTVREVEVCIMERDNMTKRFGMSAASTWISTNMALLFGIPEDILLLALQQIKLKISAEPTGNVIPNL</sequence>
<dbReference type="EMBL" id="JAUEPR010000044">
    <property type="protein sequence ID" value="KAK0471992.1"/>
    <property type="molecule type" value="Genomic_DNA"/>
</dbReference>
<evidence type="ECO:0000313" key="1">
    <source>
        <dbReference type="EMBL" id="KAK0471992.1"/>
    </source>
</evidence>
<gene>
    <name evidence="1" type="ORF">IW261DRAFT_1597004</name>
</gene>
<evidence type="ECO:0008006" key="3">
    <source>
        <dbReference type="Google" id="ProtNLM"/>
    </source>
</evidence>
<evidence type="ECO:0000313" key="2">
    <source>
        <dbReference type="Proteomes" id="UP001175227"/>
    </source>
</evidence>
<comment type="caution">
    <text evidence="1">The sequence shown here is derived from an EMBL/GenBank/DDBJ whole genome shotgun (WGS) entry which is preliminary data.</text>
</comment>
<name>A0AA39NU92_9AGAR</name>
<dbReference type="Proteomes" id="UP001175227">
    <property type="component" value="Unassembled WGS sequence"/>
</dbReference>
<protein>
    <recommendedName>
        <fullName evidence="3">F-box domain-containing protein</fullName>
    </recommendedName>
</protein>